<dbReference type="EMBL" id="HG315671">
    <property type="protein sequence ID" value="CDF78938.1"/>
    <property type="molecule type" value="Genomic_DNA"/>
</dbReference>
<dbReference type="STRING" id="1347342.BN863_12260"/>
<dbReference type="eggNOG" id="COG0010">
    <property type="taxonomic scope" value="Bacteria"/>
</dbReference>
<dbReference type="SUPFAM" id="SSF52768">
    <property type="entry name" value="Arginase/deacetylase"/>
    <property type="match status" value="1"/>
</dbReference>
<dbReference type="HOGENOM" id="CLU_796519_0_0_10"/>
<dbReference type="PROSITE" id="PS51409">
    <property type="entry name" value="ARGINASE_2"/>
    <property type="match status" value="1"/>
</dbReference>
<evidence type="ECO:0000313" key="2">
    <source>
        <dbReference type="EMBL" id="CDF78938.1"/>
    </source>
</evidence>
<dbReference type="Proteomes" id="UP000016160">
    <property type="component" value="Chromosome"/>
</dbReference>
<dbReference type="InterPro" id="IPR023696">
    <property type="entry name" value="Ureohydrolase_dom_sf"/>
</dbReference>
<evidence type="ECO:0000256" key="1">
    <source>
        <dbReference type="PROSITE-ProRule" id="PRU00742"/>
    </source>
</evidence>
<gene>
    <name evidence="2" type="ORF">BN863_12260</name>
</gene>
<organism evidence="2 3">
    <name type="scientific">Formosa agariphila (strain DSM 15362 / KCTC 12365 / LMG 23005 / KMM 3901 / M-2Alg 35-1)</name>
    <dbReference type="NCBI Taxonomy" id="1347342"/>
    <lineage>
        <taxon>Bacteria</taxon>
        <taxon>Pseudomonadati</taxon>
        <taxon>Bacteroidota</taxon>
        <taxon>Flavobacteriia</taxon>
        <taxon>Flavobacteriales</taxon>
        <taxon>Flavobacteriaceae</taxon>
        <taxon>Formosa</taxon>
    </lineage>
</organism>
<keyword evidence="2" id="KW-0378">Hydrolase</keyword>
<dbReference type="GO" id="GO:0050415">
    <property type="term" value="F:formimidoylglutamase activity"/>
    <property type="evidence" value="ECO:0007669"/>
    <property type="project" value="UniProtKB-EC"/>
</dbReference>
<dbReference type="RefSeq" id="WP_038528623.1">
    <property type="nucleotide sequence ID" value="NZ_HG315671.1"/>
</dbReference>
<dbReference type="AlphaFoldDB" id="T2KKG7"/>
<protein>
    <submittedName>
        <fullName evidence="2">Arginase family protein</fullName>
        <ecNumber evidence="2">3.5.3.8</ecNumber>
    </submittedName>
</protein>
<dbReference type="Gene3D" id="3.40.800.10">
    <property type="entry name" value="Ureohydrolase domain"/>
    <property type="match status" value="1"/>
</dbReference>
<reference evidence="2 3" key="1">
    <citation type="journal article" date="2013" name="Appl. Environ. Microbiol.">
        <title>The genome of the alga-associated marine flavobacterium Formosa agariphila KMM 3901T reveals a broad potential for degradation of algal polysaccharides.</title>
        <authorList>
            <person name="Mann A.J."/>
            <person name="Hahnke R.L."/>
            <person name="Huang S."/>
            <person name="Werner J."/>
            <person name="Xing P."/>
            <person name="Barbeyron T."/>
            <person name="Huettel B."/>
            <person name="Stueber K."/>
            <person name="Reinhardt R."/>
            <person name="Harder J."/>
            <person name="Gloeckner F.O."/>
            <person name="Amann R.I."/>
            <person name="Teeling H."/>
        </authorList>
    </citation>
    <scope>NUCLEOTIDE SEQUENCE [LARGE SCALE GENOMIC DNA]</scope>
    <source>
        <strain evidence="3">DSM 15362 / KCTC 12365 / LMG 23005 / KMM 3901</strain>
    </source>
</reference>
<dbReference type="InterPro" id="IPR006035">
    <property type="entry name" value="Ureohydrolase"/>
</dbReference>
<comment type="similarity">
    <text evidence="1">Belongs to the arginase family.</text>
</comment>
<evidence type="ECO:0000313" key="3">
    <source>
        <dbReference type="Proteomes" id="UP000016160"/>
    </source>
</evidence>
<proteinExistence type="inferred from homology"/>
<dbReference type="EC" id="3.5.3.8" evidence="2"/>
<dbReference type="GO" id="GO:0046872">
    <property type="term" value="F:metal ion binding"/>
    <property type="evidence" value="ECO:0007669"/>
    <property type="project" value="InterPro"/>
</dbReference>
<name>T2KKG7_FORAG</name>
<dbReference type="Pfam" id="PF00491">
    <property type="entry name" value="Arginase"/>
    <property type="match status" value="1"/>
</dbReference>
<keyword evidence="3" id="KW-1185">Reference proteome</keyword>
<dbReference type="PATRIC" id="fig|1347342.6.peg.1236"/>
<dbReference type="OrthoDB" id="9788689at2"/>
<sequence length="339" mass="38571">MDKLVFFNNSDLSRLLNIRAFESKFGEHVHLCPPACNIYEHLETLDVKYVLIGLPETIGDFANLGTRKTSSIWEDTLKSLLNIQKNEFTNPEHVLILGHLCFEKELTKINELDCSIDKQLSKARKIVSKIDKHVTHLIYTIKKAGKTPIVIGGGPNNAYGNIKGSALAANTQISAINLDTHSNFKPEEGRHSRNGFTYAFSEGFLDTYFMFGLQEIHLSNTILKTITKLNHIHFSSYDAMEIRQTTSFKKEMKRALSYVEDKPIGIEIDCNTIEEVTNKPTCIGGFSLKKVRQFVHYFGKQEHVQYLHIYKTQVTDLNTEHIGSLNTYLITDFIQAHSK</sequence>
<accession>T2KKG7</accession>